<dbReference type="InterPro" id="IPR029061">
    <property type="entry name" value="THDP-binding"/>
</dbReference>
<keyword evidence="6" id="KW-1185">Reference proteome</keyword>
<dbReference type="Gene3D" id="3.40.50.970">
    <property type="match status" value="1"/>
</dbReference>
<name>A0ABN9WPL7_9DINO</name>
<dbReference type="InterPro" id="IPR011603">
    <property type="entry name" value="2oxoglutarate_DH_E1"/>
</dbReference>
<comment type="caution">
    <text evidence="5">The sequence shown here is derived from an EMBL/GenBank/DDBJ whole genome shotgun (WGS) entry which is preliminary data.</text>
</comment>
<organism evidence="5 6">
    <name type="scientific">Prorocentrum cordatum</name>
    <dbReference type="NCBI Taxonomy" id="2364126"/>
    <lineage>
        <taxon>Eukaryota</taxon>
        <taxon>Sar</taxon>
        <taxon>Alveolata</taxon>
        <taxon>Dinophyceae</taxon>
        <taxon>Prorocentrales</taxon>
        <taxon>Prorocentraceae</taxon>
        <taxon>Prorocentrum</taxon>
    </lineage>
</organism>
<keyword evidence="3" id="KW-0560">Oxidoreductase</keyword>
<evidence type="ECO:0000313" key="5">
    <source>
        <dbReference type="EMBL" id="CAK0888617.1"/>
    </source>
</evidence>
<dbReference type="PANTHER" id="PTHR23152">
    <property type="entry name" value="2-OXOGLUTARATE DEHYDROGENASE"/>
    <property type="match status" value="1"/>
</dbReference>
<evidence type="ECO:0000313" key="6">
    <source>
        <dbReference type="Proteomes" id="UP001189429"/>
    </source>
</evidence>
<evidence type="ECO:0000256" key="2">
    <source>
        <dbReference type="ARBA" id="ARBA00006936"/>
    </source>
</evidence>
<evidence type="ECO:0008006" key="7">
    <source>
        <dbReference type="Google" id="ProtNLM"/>
    </source>
</evidence>
<evidence type="ECO:0000256" key="3">
    <source>
        <dbReference type="ARBA" id="ARBA00023002"/>
    </source>
</evidence>
<accession>A0ABN9WPL7</accession>
<reference evidence="5" key="1">
    <citation type="submission" date="2023-10" db="EMBL/GenBank/DDBJ databases">
        <authorList>
            <person name="Chen Y."/>
            <person name="Shah S."/>
            <person name="Dougan E. K."/>
            <person name="Thang M."/>
            <person name="Chan C."/>
        </authorList>
    </citation>
    <scope>NUCLEOTIDE SEQUENCE [LARGE SCALE GENOMIC DNA]</scope>
</reference>
<protein>
    <recommendedName>
        <fullName evidence="7">2-oxoglutarate dehydrogenase E1 component</fullName>
    </recommendedName>
</protein>
<evidence type="ECO:0000256" key="1">
    <source>
        <dbReference type="ARBA" id="ARBA00001964"/>
    </source>
</evidence>
<dbReference type="EMBL" id="CAUYUJ010019104">
    <property type="protein sequence ID" value="CAK0888617.1"/>
    <property type="molecule type" value="Genomic_DNA"/>
</dbReference>
<keyword evidence="4" id="KW-0786">Thiamine pyrophosphate</keyword>
<sequence>MGLKYLIQAFQSRGHEAAALDPLGQHQWRSRTRPIAELTPKFHGFSEADLDKVVSEGNMLWQGSTGGNNGFLSSIQALGSDGELTLREIVERVRATYCGTIGVEYMHISERRRLNWIRQRVETPLFLDFDQEKMISVYSGICLADAFERFLGDKFPTTKRFGIEGGEAVIPGLRALVDRGVDLGVEESSSSACRTEGGSTCW</sequence>
<comment type="similarity">
    <text evidence="2">Belongs to the alpha-ketoglutarate dehydrogenase family.</text>
</comment>
<comment type="cofactor">
    <cofactor evidence="1">
        <name>thiamine diphosphate</name>
        <dbReference type="ChEBI" id="CHEBI:58937"/>
    </cofactor>
</comment>
<proteinExistence type="inferred from homology"/>
<dbReference type="Proteomes" id="UP001189429">
    <property type="component" value="Unassembled WGS sequence"/>
</dbReference>
<dbReference type="PANTHER" id="PTHR23152:SF4">
    <property type="entry name" value="2-OXOADIPATE DEHYDROGENASE COMPLEX COMPONENT E1"/>
    <property type="match status" value="1"/>
</dbReference>
<dbReference type="Gene3D" id="1.10.287.1150">
    <property type="entry name" value="TPP helical domain"/>
    <property type="match status" value="1"/>
</dbReference>
<gene>
    <name evidence="5" type="ORF">PCOR1329_LOCUS69372</name>
</gene>
<evidence type="ECO:0000256" key="4">
    <source>
        <dbReference type="ARBA" id="ARBA00023052"/>
    </source>
</evidence>
<dbReference type="SUPFAM" id="SSF52518">
    <property type="entry name" value="Thiamin diphosphate-binding fold (THDP-binding)"/>
    <property type="match status" value="1"/>
</dbReference>